<keyword evidence="10 19" id="KW-0479">Metal-binding</keyword>
<evidence type="ECO:0000256" key="13">
    <source>
        <dbReference type="ARBA" id="ARBA00022982"/>
    </source>
</evidence>
<evidence type="ECO:0000256" key="9">
    <source>
        <dbReference type="ARBA" id="ARBA00022692"/>
    </source>
</evidence>
<evidence type="ECO:0000256" key="19">
    <source>
        <dbReference type="PIRNR" id="PIRNR000006"/>
    </source>
</evidence>
<evidence type="ECO:0000256" key="4">
    <source>
        <dbReference type="ARBA" id="ARBA00022448"/>
    </source>
</evidence>
<dbReference type="UniPathway" id="UPA00705"/>
<comment type="cofactor">
    <cofactor evidence="19 21">
        <name>heme c</name>
        <dbReference type="ChEBI" id="CHEBI:61717"/>
    </cofactor>
    <text evidence="19 21">Binds 2 heme C groups per subunit.</text>
</comment>
<dbReference type="InterPro" id="IPR050597">
    <property type="entry name" value="Cytochrome_c_Oxidase_Subunit"/>
</dbReference>
<dbReference type="NCBIfam" id="TIGR00782">
    <property type="entry name" value="ccoP"/>
    <property type="match status" value="1"/>
</dbReference>
<dbReference type="InterPro" id="IPR036909">
    <property type="entry name" value="Cyt_c-like_dom_sf"/>
</dbReference>
<accession>A0A212KKS0</accession>
<evidence type="ECO:0000256" key="12">
    <source>
        <dbReference type="ARBA" id="ARBA00022781"/>
    </source>
</evidence>
<evidence type="ECO:0000256" key="14">
    <source>
        <dbReference type="ARBA" id="ARBA00022989"/>
    </source>
</evidence>
<feature type="binding site" description="covalent" evidence="21">
    <location>
        <position position="222"/>
    </location>
    <ligand>
        <name>heme c</name>
        <dbReference type="ChEBI" id="CHEBI:61717"/>
        <label>2</label>
    </ligand>
</feature>
<dbReference type="InterPro" id="IPR009056">
    <property type="entry name" value="Cyt_c-like_dom"/>
</dbReference>
<keyword evidence="17 19" id="KW-0406">Ion transport</keyword>
<proteinExistence type="inferred from homology"/>
<keyword evidence="5 19" id="KW-1003">Cell membrane</keyword>
<comment type="similarity">
    <text evidence="3 19">Belongs to the CcoP / FixP family.</text>
</comment>
<evidence type="ECO:0000313" key="25">
    <source>
        <dbReference type="EMBL" id="SBW12316.1"/>
    </source>
</evidence>
<evidence type="ECO:0000256" key="11">
    <source>
        <dbReference type="ARBA" id="ARBA00022737"/>
    </source>
</evidence>
<keyword evidence="12 19" id="KW-0375">Hydrogen ion transport</keyword>
<organism evidence="25">
    <name type="scientific">uncultured Alphaproteobacteria bacterium</name>
    <dbReference type="NCBI Taxonomy" id="91750"/>
    <lineage>
        <taxon>Bacteria</taxon>
        <taxon>Pseudomonadati</taxon>
        <taxon>Pseudomonadota</taxon>
        <taxon>Alphaproteobacteria</taxon>
        <taxon>environmental samples</taxon>
    </lineage>
</organism>
<dbReference type="PRINTS" id="PR00605">
    <property type="entry name" value="CYTCHROMECIC"/>
</dbReference>
<keyword evidence="6 19" id="KW-0997">Cell inner membrane</keyword>
<feature type="binding site" description="covalent" evidence="21">
    <location>
        <position position="225"/>
    </location>
    <ligand>
        <name>heme c</name>
        <dbReference type="ChEBI" id="CHEBI:61717"/>
        <label>2</label>
    </ligand>
</feature>
<dbReference type="PIRSF" id="PIRSF000006">
    <property type="entry name" value="Cbb3-Cox_fixP"/>
    <property type="match status" value="1"/>
</dbReference>
<feature type="transmembrane region" description="Helical" evidence="23">
    <location>
        <begin position="40"/>
        <end position="58"/>
    </location>
</feature>
<comment type="pathway">
    <text evidence="2 19">Energy metabolism; oxidative phosphorylation.</text>
</comment>
<evidence type="ECO:0000256" key="7">
    <source>
        <dbReference type="ARBA" id="ARBA00022617"/>
    </source>
</evidence>
<evidence type="ECO:0000256" key="2">
    <source>
        <dbReference type="ARBA" id="ARBA00004673"/>
    </source>
</evidence>
<dbReference type="PANTHER" id="PTHR33751">
    <property type="entry name" value="CBB3-TYPE CYTOCHROME C OXIDASE SUBUNIT FIXP"/>
    <property type="match status" value="1"/>
</dbReference>
<dbReference type="GO" id="GO:0020037">
    <property type="term" value="F:heme binding"/>
    <property type="evidence" value="ECO:0007669"/>
    <property type="project" value="InterPro"/>
</dbReference>
<dbReference type="Pfam" id="PF13442">
    <property type="entry name" value="Cytochrome_CBB3"/>
    <property type="match status" value="2"/>
</dbReference>
<dbReference type="InterPro" id="IPR038414">
    <property type="entry name" value="CcoP_N_sf"/>
</dbReference>
<evidence type="ECO:0000259" key="24">
    <source>
        <dbReference type="PROSITE" id="PS51007"/>
    </source>
</evidence>
<dbReference type="Gene3D" id="1.10.760.10">
    <property type="entry name" value="Cytochrome c-like domain"/>
    <property type="match status" value="2"/>
</dbReference>
<evidence type="ECO:0000256" key="20">
    <source>
        <dbReference type="PIRSR" id="PIRSR000006-1"/>
    </source>
</evidence>
<dbReference type="PROSITE" id="PS51007">
    <property type="entry name" value="CYTC"/>
    <property type="match status" value="2"/>
</dbReference>
<feature type="binding site" description="axial binding residue" evidence="20">
    <location>
        <position position="180"/>
    </location>
    <ligand>
        <name>heme c</name>
        <dbReference type="ChEBI" id="CHEBI:61717"/>
        <label>2</label>
    </ligand>
    <ligandPart>
        <name>Fe</name>
        <dbReference type="ChEBI" id="CHEBI:18248"/>
    </ligandPart>
</feature>
<sequence>MVDQTHYDTHGESKPSAESPKTMGHEWDGIAEYNNPLPRWWVIVFMVCVVWAVGYAVLMPSFPAAKAYFAGMLGYSSRASLRDNLTETADTRAAWLEPMRSLDAPAIAANPDLLQVAMRGGEVIFKENCAACHGVGGVGARGYPALVDDEWLWGGTLPEVVATITHGVRNEDPQSHASLMPAFGRDGILQRPEIQTLADYVLALSEGKPGAEAGHALFEANCAVCHGANGEGTKENGAPALNNQIWLYGGTRNDVVAQITAPRHGVMPFWSGRLSEVDIKQVAIYVHSLGGGQ</sequence>
<evidence type="ECO:0000256" key="21">
    <source>
        <dbReference type="PIRSR" id="PIRSR000006-2"/>
    </source>
</evidence>
<reference evidence="25" key="1">
    <citation type="submission" date="2016-04" db="EMBL/GenBank/DDBJ databases">
        <authorList>
            <person name="Evans L.H."/>
            <person name="Alamgir A."/>
            <person name="Owens N."/>
            <person name="Weber N.D."/>
            <person name="Virtaneva K."/>
            <person name="Barbian K."/>
            <person name="Babar A."/>
            <person name="Rosenke K."/>
        </authorList>
    </citation>
    <scope>NUCLEOTIDE SEQUENCE</scope>
    <source>
        <strain evidence="25">86</strain>
    </source>
</reference>
<evidence type="ECO:0000256" key="23">
    <source>
        <dbReference type="SAM" id="Phobius"/>
    </source>
</evidence>
<dbReference type="GO" id="GO:1902600">
    <property type="term" value="P:proton transmembrane transport"/>
    <property type="evidence" value="ECO:0007669"/>
    <property type="project" value="UniProtKB-KW"/>
</dbReference>
<dbReference type="InterPro" id="IPR004678">
    <property type="entry name" value="Cyt_c_oxidase_cbb3_su3"/>
</dbReference>
<dbReference type="Pfam" id="PF14715">
    <property type="entry name" value="FixP_N"/>
    <property type="match status" value="1"/>
</dbReference>
<feature type="binding site" description="covalent" evidence="21">
    <location>
        <position position="129"/>
    </location>
    <ligand>
        <name>heme c</name>
        <dbReference type="ChEBI" id="CHEBI:61717"/>
        <label>1</label>
    </ligand>
</feature>
<keyword evidence="13 19" id="KW-0249">Electron transport</keyword>
<feature type="domain" description="Cytochrome c" evidence="24">
    <location>
        <begin position="209"/>
        <end position="290"/>
    </location>
</feature>
<keyword evidence="11" id="KW-0677">Repeat</keyword>
<evidence type="ECO:0000256" key="1">
    <source>
        <dbReference type="ARBA" id="ARBA00004533"/>
    </source>
</evidence>
<dbReference type="GO" id="GO:0005886">
    <property type="term" value="C:plasma membrane"/>
    <property type="evidence" value="ECO:0007669"/>
    <property type="project" value="UniProtKB-SubCell"/>
</dbReference>
<evidence type="ECO:0000256" key="17">
    <source>
        <dbReference type="ARBA" id="ARBA00023065"/>
    </source>
</evidence>
<feature type="binding site" description="covalent" evidence="21">
    <location>
        <position position="132"/>
    </location>
    <ligand>
        <name>heme c</name>
        <dbReference type="ChEBI" id="CHEBI:61717"/>
        <label>1</label>
    </ligand>
</feature>
<comment type="function">
    <text evidence="19">C-type cytochrome. Part of the cbb3-type cytochrome c oxidase complex.</text>
</comment>
<keyword evidence="4 19" id="KW-0813">Transport</keyword>
<keyword evidence="18 19" id="KW-0472">Membrane</keyword>
<name>A0A212KKS0_9PROT</name>
<keyword evidence="14 23" id="KW-1133">Transmembrane helix</keyword>
<evidence type="ECO:0000256" key="10">
    <source>
        <dbReference type="ARBA" id="ARBA00022723"/>
    </source>
</evidence>
<feature type="region of interest" description="Disordered" evidence="22">
    <location>
        <begin position="1"/>
        <end position="22"/>
    </location>
</feature>
<dbReference type="InterPro" id="IPR032858">
    <property type="entry name" value="CcoP_N"/>
</dbReference>
<feature type="compositionally biased region" description="Basic and acidic residues" evidence="22">
    <location>
        <begin position="1"/>
        <end position="15"/>
    </location>
</feature>
<evidence type="ECO:0000256" key="16">
    <source>
        <dbReference type="ARBA" id="ARBA00023004"/>
    </source>
</evidence>
<feature type="binding site" description="axial binding residue" evidence="20">
    <location>
        <position position="226"/>
    </location>
    <ligand>
        <name>heme c</name>
        <dbReference type="ChEBI" id="CHEBI:61717"/>
        <label>2</label>
    </ligand>
    <ligandPart>
        <name>Fe</name>
        <dbReference type="ChEBI" id="CHEBI:18248"/>
    </ligandPart>
</feature>
<evidence type="ECO:0000256" key="8">
    <source>
        <dbReference type="ARBA" id="ARBA00022660"/>
    </source>
</evidence>
<dbReference type="SUPFAM" id="SSF46626">
    <property type="entry name" value="Cytochrome c"/>
    <property type="match status" value="2"/>
</dbReference>
<keyword evidence="7 19" id="KW-0349">Heme</keyword>
<evidence type="ECO:0000256" key="22">
    <source>
        <dbReference type="SAM" id="MobiDB-lite"/>
    </source>
</evidence>
<protein>
    <recommendedName>
        <fullName evidence="19">Cbb3-type cytochrome c oxidase subunit</fullName>
    </recommendedName>
</protein>
<gene>
    <name evidence="25" type="primary">fixP</name>
    <name evidence="25" type="ORF">KL86APRO_20551</name>
</gene>
<dbReference type="GO" id="GO:0006119">
    <property type="term" value="P:oxidative phosphorylation"/>
    <property type="evidence" value="ECO:0007669"/>
    <property type="project" value="UniProtKB-UniPathway"/>
</dbReference>
<dbReference type="GO" id="GO:0016491">
    <property type="term" value="F:oxidoreductase activity"/>
    <property type="evidence" value="ECO:0007669"/>
    <property type="project" value="UniProtKB-KW"/>
</dbReference>
<evidence type="ECO:0000256" key="18">
    <source>
        <dbReference type="ARBA" id="ARBA00023136"/>
    </source>
</evidence>
<dbReference type="PANTHER" id="PTHR33751:SF1">
    <property type="entry name" value="CBB3-TYPE CYTOCHROME C OXIDASE SUBUNIT FIXP"/>
    <property type="match status" value="1"/>
</dbReference>
<dbReference type="GO" id="GO:0005506">
    <property type="term" value="F:iron ion binding"/>
    <property type="evidence" value="ECO:0007669"/>
    <property type="project" value="InterPro"/>
</dbReference>
<evidence type="ECO:0000256" key="3">
    <source>
        <dbReference type="ARBA" id="ARBA00006113"/>
    </source>
</evidence>
<comment type="subcellular location">
    <subcellularLocation>
        <location evidence="1 19">Cell inner membrane</location>
    </subcellularLocation>
</comment>
<keyword evidence="15 19" id="KW-0560">Oxidoreductase</keyword>
<dbReference type="InterPro" id="IPR008168">
    <property type="entry name" value="Cyt_C_IC"/>
</dbReference>
<dbReference type="EMBL" id="FLUO01000002">
    <property type="protein sequence ID" value="SBW12316.1"/>
    <property type="molecule type" value="Genomic_DNA"/>
</dbReference>
<keyword evidence="9 23" id="KW-0812">Transmembrane</keyword>
<dbReference type="GO" id="GO:0009055">
    <property type="term" value="F:electron transfer activity"/>
    <property type="evidence" value="ECO:0007669"/>
    <property type="project" value="InterPro"/>
</dbReference>
<feature type="binding site" description="axial binding residue" evidence="20">
    <location>
        <position position="267"/>
    </location>
    <ligand>
        <name>heme c</name>
        <dbReference type="ChEBI" id="CHEBI:61717"/>
        <label>1</label>
    </ligand>
    <ligandPart>
        <name>Fe</name>
        <dbReference type="ChEBI" id="CHEBI:18248"/>
    </ligandPart>
</feature>
<keyword evidence="16 19" id="KW-0408">Iron</keyword>
<evidence type="ECO:0000256" key="5">
    <source>
        <dbReference type="ARBA" id="ARBA00022475"/>
    </source>
</evidence>
<comment type="subunit">
    <text evidence="19">Component of the cbb3-type cytochrome c oxidase.</text>
</comment>
<evidence type="ECO:0000256" key="15">
    <source>
        <dbReference type="ARBA" id="ARBA00023002"/>
    </source>
</evidence>
<feature type="domain" description="Cytochrome c" evidence="24">
    <location>
        <begin position="116"/>
        <end position="205"/>
    </location>
</feature>
<dbReference type="AlphaFoldDB" id="A0A212KKS0"/>
<feature type="binding site" description="axial binding residue" evidence="20">
    <location>
        <position position="133"/>
    </location>
    <ligand>
        <name>heme c</name>
        <dbReference type="ChEBI" id="CHEBI:61717"/>
        <label>1</label>
    </ligand>
    <ligandPart>
        <name>Fe</name>
        <dbReference type="ChEBI" id="CHEBI:18248"/>
    </ligandPart>
</feature>
<evidence type="ECO:0000256" key="6">
    <source>
        <dbReference type="ARBA" id="ARBA00022519"/>
    </source>
</evidence>
<keyword evidence="8 19" id="KW-0679">Respiratory chain</keyword>
<dbReference type="Gene3D" id="6.10.280.130">
    <property type="match status" value="1"/>
</dbReference>